<dbReference type="VEuPathDB" id="PlasmoDB:PRELSG_1209400"/>
<dbReference type="RefSeq" id="XP_028534211.1">
    <property type="nucleotide sequence ID" value="XM_028677864.1"/>
</dbReference>
<dbReference type="AlphaFoldDB" id="A0A1J1H8I2"/>
<proteinExistence type="predicted"/>
<dbReference type="InterPro" id="IPR013584">
    <property type="entry name" value="RAP"/>
</dbReference>
<dbReference type="PROSITE" id="PS51286">
    <property type="entry name" value="RAP"/>
    <property type="match status" value="1"/>
</dbReference>
<gene>
    <name evidence="2" type="ORF">PRELSG_1209400</name>
</gene>
<protein>
    <recommendedName>
        <fullName evidence="1">RAP domain-containing protein</fullName>
    </recommendedName>
</protein>
<reference evidence="2 3" key="1">
    <citation type="submission" date="2015-04" db="EMBL/GenBank/DDBJ databases">
        <authorList>
            <consortium name="Pathogen Informatics"/>
        </authorList>
    </citation>
    <scope>NUCLEOTIDE SEQUENCE [LARGE SCALE GENOMIC DNA]</scope>
    <source>
        <strain evidence="2 3">SGS1</strain>
    </source>
</reference>
<sequence>MIILFKSNIRRHFGSLKNELEKFEMLSKRFVNSIEKYKREKNISISSYINYKKEIKECIGLLFINNLNCLEEKDFKMIFTYSILLSRRILIPKDHMKNVLLSYVIMKKENKEKYIDSNKLNSIRKENEVKELLLMLKFLFYLNVDFDKVIYNHLYSELNNEIEFYTLEELVEIIKIISSFKNKKWVNSKVFSRCINEIIKRNSEGKENISKFLVTIIKSCSRLNYEIYDIQILLETFRQNYDKNRKSDMHILIKVLYNLFLCNYHNYKNTNQLINILKEEVMQVKKEKDYPLYKKYLYNNIVLDNNLDFNTQSSKNESEINICNDNINNIHEIYFKKKERDNDMLSSSTITSLSLYRLKFLDLFIRSDNYLYNYFYSSNSHFFDFIKQLNLENKNIKETIFSKQVKFFIIENGFRIEHKYVNIYPITFLPDIKNTYVEFVHNIFINKKMKDSPNRFHKNYLNYKIRHMKFLGWDAVILYEYEWKKLRSYNEKFEYIKKAFKSIKSSSQ</sequence>
<evidence type="ECO:0000313" key="3">
    <source>
        <dbReference type="Proteomes" id="UP000220158"/>
    </source>
</evidence>
<evidence type="ECO:0000259" key="1">
    <source>
        <dbReference type="PROSITE" id="PS51286"/>
    </source>
</evidence>
<organism evidence="2 3">
    <name type="scientific">Plasmodium relictum</name>
    <dbReference type="NCBI Taxonomy" id="85471"/>
    <lineage>
        <taxon>Eukaryota</taxon>
        <taxon>Sar</taxon>
        <taxon>Alveolata</taxon>
        <taxon>Apicomplexa</taxon>
        <taxon>Aconoidasida</taxon>
        <taxon>Haemosporida</taxon>
        <taxon>Plasmodiidae</taxon>
        <taxon>Plasmodium</taxon>
        <taxon>Plasmodium (Haemamoeba)</taxon>
    </lineage>
</organism>
<dbReference type="OrthoDB" id="391503at2759"/>
<dbReference type="EMBL" id="LN835307">
    <property type="protein sequence ID" value="CRH01210.1"/>
    <property type="molecule type" value="Genomic_DNA"/>
</dbReference>
<feature type="domain" description="RAP" evidence="1">
    <location>
        <begin position="443"/>
        <end position="498"/>
    </location>
</feature>
<evidence type="ECO:0000313" key="2">
    <source>
        <dbReference type="EMBL" id="CRH01210.1"/>
    </source>
</evidence>
<dbReference type="Proteomes" id="UP000220158">
    <property type="component" value="Chromosome 12"/>
</dbReference>
<dbReference type="GeneID" id="39737338"/>
<dbReference type="KEGG" id="prel:PRELSG_1209400"/>
<accession>A0A1J1H8I2</accession>
<dbReference type="OMA" id="WDAVILY"/>
<keyword evidence="3" id="KW-1185">Reference proteome</keyword>
<name>A0A1J1H8I2_PLARL</name>